<dbReference type="PROSITE" id="PS50885">
    <property type="entry name" value="HAMP"/>
    <property type="match status" value="1"/>
</dbReference>
<accession>A0AA40SPM9</accession>
<dbReference type="InterPro" id="IPR005467">
    <property type="entry name" value="His_kinase_dom"/>
</dbReference>
<dbReference type="CDD" id="cd06225">
    <property type="entry name" value="HAMP"/>
    <property type="match status" value="1"/>
</dbReference>
<dbReference type="PRINTS" id="PR00344">
    <property type="entry name" value="BCTRLSENSOR"/>
</dbReference>
<reference evidence="14 15" key="1">
    <citation type="submission" date="2020-08" db="EMBL/GenBank/DDBJ databases">
        <title>Sequencing the genomes of 1000 actinobacteria strains.</title>
        <authorList>
            <person name="Klenk H.-P."/>
        </authorList>
    </citation>
    <scope>NUCLEOTIDE SEQUENCE [LARGE SCALE GENOMIC DNA]</scope>
    <source>
        <strain evidence="14 15">DSM 19600</strain>
    </source>
</reference>
<keyword evidence="7 14" id="KW-0418">Kinase</keyword>
<evidence type="ECO:0000259" key="12">
    <source>
        <dbReference type="PROSITE" id="PS50109"/>
    </source>
</evidence>
<dbReference type="InterPro" id="IPR036890">
    <property type="entry name" value="HATPase_C_sf"/>
</dbReference>
<comment type="caution">
    <text evidence="14">The sequence shown here is derived from an EMBL/GenBank/DDBJ whole genome shotgun (WGS) entry which is preliminary data.</text>
</comment>
<proteinExistence type="predicted"/>
<dbReference type="Gene3D" id="6.10.340.10">
    <property type="match status" value="1"/>
</dbReference>
<feature type="domain" description="Histidine kinase" evidence="12">
    <location>
        <begin position="238"/>
        <end position="447"/>
    </location>
</feature>
<keyword evidence="5" id="KW-0808">Transferase</keyword>
<evidence type="ECO:0000256" key="6">
    <source>
        <dbReference type="ARBA" id="ARBA00022692"/>
    </source>
</evidence>
<comment type="subcellular location">
    <subcellularLocation>
        <location evidence="2">Cell membrane</location>
    </subcellularLocation>
</comment>
<dbReference type="SMART" id="SM00387">
    <property type="entry name" value="HATPase_c"/>
    <property type="match status" value="1"/>
</dbReference>
<dbReference type="Proteomes" id="UP000549113">
    <property type="component" value="Unassembled WGS sequence"/>
</dbReference>
<dbReference type="GO" id="GO:0005886">
    <property type="term" value="C:plasma membrane"/>
    <property type="evidence" value="ECO:0007669"/>
    <property type="project" value="UniProtKB-SubCell"/>
</dbReference>
<evidence type="ECO:0000256" key="10">
    <source>
        <dbReference type="ARBA" id="ARBA00023136"/>
    </source>
</evidence>
<evidence type="ECO:0000313" key="15">
    <source>
        <dbReference type="Proteomes" id="UP000549113"/>
    </source>
</evidence>
<evidence type="ECO:0000256" key="8">
    <source>
        <dbReference type="ARBA" id="ARBA00022989"/>
    </source>
</evidence>
<dbReference type="SUPFAM" id="SSF158472">
    <property type="entry name" value="HAMP domain-like"/>
    <property type="match status" value="1"/>
</dbReference>
<dbReference type="InterPro" id="IPR050428">
    <property type="entry name" value="TCS_sensor_his_kinase"/>
</dbReference>
<evidence type="ECO:0000256" key="4">
    <source>
        <dbReference type="ARBA" id="ARBA00022553"/>
    </source>
</evidence>
<keyword evidence="4" id="KW-0597">Phosphoprotein</keyword>
<feature type="domain" description="HAMP" evidence="13">
    <location>
        <begin position="177"/>
        <end position="230"/>
    </location>
</feature>
<dbReference type="SMART" id="SM00388">
    <property type="entry name" value="HisKA"/>
    <property type="match status" value="1"/>
</dbReference>
<dbReference type="PANTHER" id="PTHR45436:SF5">
    <property type="entry name" value="SENSOR HISTIDINE KINASE TRCS"/>
    <property type="match status" value="1"/>
</dbReference>
<name>A0AA40SPM9_9MICO</name>
<dbReference type="InterPro" id="IPR003661">
    <property type="entry name" value="HisK_dim/P_dom"/>
</dbReference>
<feature type="transmembrane region" description="Helical" evidence="11">
    <location>
        <begin position="24"/>
        <end position="47"/>
    </location>
</feature>
<protein>
    <recommendedName>
        <fullName evidence="3">histidine kinase</fullName>
        <ecNumber evidence="3">2.7.13.3</ecNumber>
    </recommendedName>
</protein>
<dbReference type="EMBL" id="JACIFH010000001">
    <property type="protein sequence ID" value="MBB4140004.1"/>
    <property type="molecule type" value="Genomic_DNA"/>
</dbReference>
<organism evidence="14 15">
    <name type="scientific">Microbacterium invictum</name>
    <dbReference type="NCBI Taxonomy" id="515415"/>
    <lineage>
        <taxon>Bacteria</taxon>
        <taxon>Bacillati</taxon>
        <taxon>Actinomycetota</taxon>
        <taxon>Actinomycetes</taxon>
        <taxon>Micrococcales</taxon>
        <taxon>Microbacteriaceae</taxon>
        <taxon>Microbacterium</taxon>
    </lineage>
</organism>
<dbReference type="Gene3D" id="1.10.287.130">
    <property type="match status" value="1"/>
</dbReference>
<dbReference type="CDD" id="cd00082">
    <property type="entry name" value="HisKA"/>
    <property type="match status" value="1"/>
</dbReference>
<dbReference type="PROSITE" id="PS50109">
    <property type="entry name" value="HIS_KIN"/>
    <property type="match status" value="1"/>
</dbReference>
<dbReference type="InterPro" id="IPR004358">
    <property type="entry name" value="Sig_transdc_His_kin-like_C"/>
</dbReference>
<feature type="transmembrane region" description="Helical" evidence="11">
    <location>
        <begin position="156"/>
        <end position="180"/>
    </location>
</feature>
<comment type="catalytic activity">
    <reaction evidence="1">
        <text>ATP + protein L-histidine = ADP + protein N-phospho-L-histidine.</text>
        <dbReference type="EC" id="2.7.13.3"/>
    </reaction>
</comment>
<keyword evidence="10 11" id="KW-0472">Membrane</keyword>
<dbReference type="PANTHER" id="PTHR45436">
    <property type="entry name" value="SENSOR HISTIDINE KINASE YKOH"/>
    <property type="match status" value="1"/>
</dbReference>
<sequence>MVADRQVDAGAPAPRRALSIRTRITIGATLVVALVLGLGAWGIVALLGQTLTTGVATRLESELTSIADGLDEGLVASAWIAERDDDVLIAWRTGSSTVINDDAALALPTPPADQPVRTTIAGEPLLVVAETRDDGVLVLGASLRDVTDAVGAATTLLLVGVPLAVAVIALVVWAVAARALTPVERIRRQVESIDAEALDRRVPGDGSGDEIDRLAGTMNRMLDRVEEGYRARQRFAGDASHELRSPLATIRQFAELTRTHPEAAPSGELADVVLDEGARMQDILEGLLLLARLDEAAVRAGGTVDLDDLMLAEAQRIRALDRIAVDARAIAAVPVAGDERLLGRAVRNVVDNAVRHASSRIALGVRAVDGRALIWVDDDGAGLPASDREHVFERFVRLDEARSREAGGSGLGLAIVREIAAAHGGSVRIDDAPGGGARFVLELPEATG</sequence>
<dbReference type="GO" id="GO:0000155">
    <property type="term" value="F:phosphorelay sensor kinase activity"/>
    <property type="evidence" value="ECO:0007669"/>
    <property type="project" value="InterPro"/>
</dbReference>
<dbReference type="Gene3D" id="3.30.565.10">
    <property type="entry name" value="Histidine kinase-like ATPase, C-terminal domain"/>
    <property type="match status" value="1"/>
</dbReference>
<dbReference type="InterPro" id="IPR003594">
    <property type="entry name" value="HATPase_dom"/>
</dbReference>
<dbReference type="InterPro" id="IPR003660">
    <property type="entry name" value="HAMP_dom"/>
</dbReference>
<evidence type="ECO:0000256" key="11">
    <source>
        <dbReference type="SAM" id="Phobius"/>
    </source>
</evidence>
<gene>
    <name evidence="14" type="ORF">BKA10_001798</name>
</gene>
<dbReference type="SUPFAM" id="SSF47384">
    <property type="entry name" value="Homodimeric domain of signal transducing histidine kinase"/>
    <property type="match status" value="1"/>
</dbReference>
<evidence type="ECO:0000256" key="9">
    <source>
        <dbReference type="ARBA" id="ARBA00023012"/>
    </source>
</evidence>
<dbReference type="Pfam" id="PF00512">
    <property type="entry name" value="HisKA"/>
    <property type="match status" value="1"/>
</dbReference>
<keyword evidence="8 11" id="KW-1133">Transmembrane helix</keyword>
<dbReference type="Pfam" id="PF00672">
    <property type="entry name" value="HAMP"/>
    <property type="match status" value="1"/>
</dbReference>
<dbReference type="SUPFAM" id="SSF55874">
    <property type="entry name" value="ATPase domain of HSP90 chaperone/DNA topoisomerase II/histidine kinase"/>
    <property type="match status" value="1"/>
</dbReference>
<dbReference type="RefSeq" id="WP_183499596.1">
    <property type="nucleotide sequence ID" value="NZ_BAABCO010000005.1"/>
</dbReference>
<evidence type="ECO:0000259" key="13">
    <source>
        <dbReference type="PROSITE" id="PS50885"/>
    </source>
</evidence>
<dbReference type="AlphaFoldDB" id="A0AA40SPM9"/>
<evidence type="ECO:0000256" key="5">
    <source>
        <dbReference type="ARBA" id="ARBA00022679"/>
    </source>
</evidence>
<keyword evidence="15" id="KW-1185">Reference proteome</keyword>
<dbReference type="Pfam" id="PF02518">
    <property type="entry name" value="HATPase_c"/>
    <property type="match status" value="1"/>
</dbReference>
<evidence type="ECO:0000313" key="14">
    <source>
        <dbReference type="EMBL" id="MBB4140004.1"/>
    </source>
</evidence>
<dbReference type="EC" id="2.7.13.3" evidence="3"/>
<dbReference type="InterPro" id="IPR036097">
    <property type="entry name" value="HisK_dim/P_sf"/>
</dbReference>
<dbReference type="SMART" id="SM00304">
    <property type="entry name" value="HAMP"/>
    <property type="match status" value="1"/>
</dbReference>
<keyword evidence="6 11" id="KW-0812">Transmembrane</keyword>
<keyword evidence="9" id="KW-0902">Two-component regulatory system</keyword>
<evidence type="ECO:0000256" key="7">
    <source>
        <dbReference type="ARBA" id="ARBA00022777"/>
    </source>
</evidence>
<evidence type="ECO:0000256" key="2">
    <source>
        <dbReference type="ARBA" id="ARBA00004236"/>
    </source>
</evidence>
<evidence type="ECO:0000256" key="1">
    <source>
        <dbReference type="ARBA" id="ARBA00000085"/>
    </source>
</evidence>
<evidence type="ECO:0000256" key="3">
    <source>
        <dbReference type="ARBA" id="ARBA00012438"/>
    </source>
</evidence>